<comment type="caution">
    <text evidence="5">The sequence shown here is derived from an EMBL/GenBank/DDBJ whole genome shotgun (WGS) entry which is preliminary data.</text>
</comment>
<keyword evidence="2" id="KW-0238">DNA-binding</keyword>
<dbReference type="EMBL" id="JAHQCS010000020">
    <property type="protein sequence ID" value="MBU9710349.1"/>
    <property type="molecule type" value="Genomic_DNA"/>
</dbReference>
<dbReference type="PROSITE" id="PS50949">
    <property type="entry name" value="HTH_GNTR"/>
    <property type="match status" value="1"/>
</dbReference>
<dbReference type="SMART" id="SM00895">
    <property type="entry name" value="FCD"/>
    <property type="match status" value="1"/>
</dbReference>
<dbReference type="SMART" id="SM00345">
    <property type="entry name" value="HTH_GNTR"/>
    <property type="match status" value="1"/>
</dbReference>
<dbReference type="InterPro" id="IPR000524">
    <property type="entry name" value="Tscrpt_reg_HTH_GntR"/>
</dbReference>
<reference evidence="5 6" key="1">
    <citation type="submission" date="2021-06" db="EMBL/GenBank/DDBJ databases">
        <title>Bacillus sp. RD4P76, an endophyte from a halophyte.</title>
        <authorList>
            <person name="Sun J.-Q."/>
        </authorList>
    </citation>
    <scope>NUCLEOTIDE SEQUENCE [LARGE SCALE GENOMIC DNA]</scope>
    <source>
        <strain evidence="5 6">CGMCC 1.15917</strain>
    </source>
</reference>
<dbReference type="PANTHER" id="PTHR43537">
    <property type="entry name" value="TRANSCRIPTIONAL REGULATOR, GNTR FAMILY"/>
    <property type="match status" value="1"/>
</dbReference>
<name>A0ABS6JAY7_9BACI</name>
<keyword evidence="6" id="KW-1185">Reference proteome</keyword>
<organism evidence="5 6">
    <name type="scientific">Evansella tamaricis</name>
    <dbReference type="NCBI Taxonomy" id="2069301"/>
    <lineage>
        <taxon>Bacteria</taxon>
        <taxon>Bacillati</taxon>
        <taxon>Bacillota</taxon>
        <taxon>Bacilli</taxon>
        <taxon>Bacillales</taxon>
        <taxon>Bacillaceae</taxon>
        <taxon>Evansella</taxon>
    </lineage>
</organism>
<dbReference type="InterPro" id="IPR011711">
    <property type="entry name" value="GntR_C"/>
</dbReference>
<evidence type="ECO:0000256" key="1">
    <source>
        <dbReference type="ARBA" id="ARBA00023015"/>
    </source>
</evidence>
<proteinExistence type="predicted"/>
<dbReference type="PANTHER" id="PTHR43537:SF6">
    <property type="entry name" value="HTH-TYPE TRANSCRIPTIONAL REPRESSOR RSPR"/>
    <property type="match status" value="1"/>
</dbReference>
<evidence type="ECO:0000256" key="3">
    <source>
        <dbReference type="ARBA" id="ARBA00023163"/>
    </source>
</evidence>
<evidence type="ECO:0000256" key="2">
    <source>
        <dbReference type="ARBA" id="ARBA00023125"/>
    </source>
</evidence>
<evidence type="ECO:0000313" key="5">
    <source>
        <dbReference type="EMBL" id="MBU9710349.1"/>
    </source>
</evidence>
<dbReference type="Pfam" id="PF00392">
    <property type="entry name" value="GntR"/>
    <property type="match status" value="1"/>
</dbReference>
<keyword evidence="1" id="KW-0805">Transcription regulation</keyword>
<sequence length="225" mass="26500">MSTVIRANGSTRNYVYKTIRDKIINWEIKPGQKISEKEVSEELSVSRTPVREAFLQLAQEDLLEIYPQIGTVVSKIDFSLVEEARFVRETIERAIVRDLCENVSEDFIFEMETNVTMQALCIEKGTHKRLFELDQQFHYLLYKENKKIRTWMFIRQMNGHFDRLRSLRLASDPNWNLIVNQHKEIFENIMKKDPAGAEATMGSHLLLVNSEKESLKENYSNYFKN</sequence>
<evidence type="ECO:0000259" key="4">
    <source>
        <dbReference type="PROSITE" id="PS50949"/>
    </source>
</evidence>
<dbReference type="RefSeq" id="WP_217064243.1">
    <property type="nucleotide sequence ID" value="NZ_JAHQCS010000020.1"/>
</dbReference>
<dbReference type="CDD" id="cd07377">
    <property type="entry name" value="WHTH_GntR"/>
    <property type="match status" value="1"/>
</dbReference>
<protein>
    <submittedName>
        <fullName evidence="5">GntR family transcriptional regulator</fullName>
    </submittedName>
</protein>
<dbReference type="Proteomes" id="UP000784880">
    <property type="component" value="Unassembled WGS sequence"/>
</dbReference>
<evidence type="ECO:0000313" key="6">
    <source>
        <dbReference type="Proteomes" id="UP000784880"/>
    </source>
</evidence>
<keyword evidence="3" id="KW-0804">Transcription</keyword>
<gene>
    <name evidence="5" type="ORF">KS419_01040</name>
</gene>
<feature type="domain" description="HTH gntR-type" evidence="4">
    <location>
        <begin position="9"/>
        <end position="76"/>
    </location>
</feature>
<dbReference type="Pfam" id="PF07729">
    <property type="entry name" value="FCD"/>
    <property type="match status" value="1"/>
</dbReference>
<accession>A0ABS6JAY7</accession>